<protein>
    <submittedName>
        <fullName evidence="2">NAD(P)H-binding protein</fullName>
    </submittedName>
</protein>
<sequence>MTRTLTTVLVVAGAGSTGRQVVEGLSARGITPRVLTRSPEQAHNRLPGAVEVVTGDVSEHTNTRGRPGWFDAATLPLDSEPASVHEELARWR</sequence>
<name>A0ABW4TL85_9ACTN</name>
<dbReference type="InterPro" id="IPR036291">
    <property type="entry name" value="NAD(P)-bd_dom_sf"/>
</dbReference>
<keyword evidence="3" id="KW-1185">Reference proteome</keyword>
<feature type="domain" description="NAD(P)-binding" evidence="1">
    <location>
        <begin position="13"/>
        <end position="61"/>
    </location>
</feature>
<dbReference type="Proteomes" id="UP001597351">
    <property type="component" value="Unassembled WGS sequence"/>
</dbReference>
<dbReference type="SUPFAM" id="SSF51735">
    <property type="entry name" value="NAD(P)-binding Rossmann-fold domains"/>
    <property type="match status" value="1"/>
</dbReference>
<organism evidence="2 3">
    <name type="scientific">Nocardioides aestuarii</name>
    <dbReference type="NCBI Taxonomy" id="252231"/>
    <lineage>
        <taxon>Bacteria</taxon>
        <taxon>Bacillati</taxon>
        <taxon>Actinomycetota</taxon>
        <taxon>Actinomycetes</taxon>
        <taxon>Propionibacteriales</taxon>
        <taxon>Nocardioidaceae</taxon>
        <taxon>Nocardioides</taxon>
    </lineage>
</organism>
<proteinExistence type="predicted"/>
<accession>A0ABW4TL85</accession>
<dbReference type="Gene3D" id="3.40.50.720">
    <property type="entry name" value="NAD(P)-binding Rossmann-like Domain"/>
    <property type="match status" value="1"/>
</dbReference>
<gene>
    <name evidence="2" type="ORF">ACFSDE_10330</name>
</gene>
<comment type="caution">
    <text evidence="2">The sequence shown here is derived from an EMBL/GenBank/DDBJ whole genome shotgun (WGS) entry which is preliminary data.</text>
</comment>
<evidence type="ECO:0000313" key="2">
    <source>
        <dbReference type="EMBL" id="MFD1947188.1"/>
    </source>
</evidence>
<evidence type="ECO:0000259" key="1">
    <source>
        <dbReference type="Pfam" id="PF13460"/>
    </source>
</evidence>
<reference evidence="3" key="1">
    <citation type="journal article" date="2019" name="Int. J. Syst. Evol. Microbiol.">
        <title>The Global Catalogue of Microorganisms (GCM) 10K type strain sequencing project: providing services to taxonomists for standard genome sequencing and annotation.</title>
        <authorList>
            <consortium name="The Broad Institute Genomics Platform"/>
            <consortium name="The Broad Institute Genome Sequencing Center for Infectious Disease"/>
            <person name="Wu L."/>
            <person name="Ma J."/>
        </authorList>
    </citation>
    <scope>NUCLEOTIDE SEQUENCE [LARGE SCALE GENOMIC DNA]</scope>
    <source>
        <strain evidence="3">CGMCC 1.12477</strain>
    </source>
</reference>
<dbReference type="Pfam" id="PF13460">
    <property type="entry name" value="NAD_binding_10"/>
    <property type="match status" value="1"/>
</dbReference>
<dbReference type="EMBL" id="JBHUGD010000003">
    <property type="protein sequence ID" value="MFD1947188.1"/>
    <property type="molecule type" value="Genomic_DNA"/>
</dbReference>
<dbReference type="InterPro" id="IPR016040">
    <property type="entry name" value="NAD(P)-bd_dom"/>
</dbReference>
<evidence type="ECO:0000313" key="3">
    <source>
        <dbReference type="Proteomes" id="UP001597351"/>
    </source>
</evidence>
<dbReference type="RefSeq" id="WP_343918045.1">
    <property type="nucleotide sequence ID" value="NZ_BAAAJT010000002.1"/>
</dbReference>